<dbReference type="PANTHER" id="PTHR35011:SF10">
    <property type="entry name" value="TRAP TRANSPORTER SMALL PERMEASE PROTEIN"/>
    <property type="match status" value="1"/>
</dbReference>
<sequence>MRLFLDRLYAGALLLSAAGFAAIAALVLFQVVGRLIDRVARLMGVAPPGLTVPSLAELGGFLFVAAVALGLAGTFVRGGHVRVSLLTRALPSRVSRALSAAVAAVAAGLSLFATWSSWLQAVDSWTFDSVSFGMLRIPLWLPQGAMTLGLALLTVALVDALVVLLRGGAPSYEVAEAEFGEDA</sequence>
<dbReference type="STRING" id="315423.SAMN04488020_1032"/>
<evidence type="ECO:0000256" key="1">
    <source>
        <dbReference type="ARBA" id="ARBA00004429"/>
    </source>
</evidence>
<evidence type="ECO:0000256" key="2">
    <source>
        <dbReference type="ARBA" id="ARBA00022448"/>
    </source>
</evidence>
<comment type="similarity">
    <text evidence="8 9">Belongs to the TRAP transporter small permease family.</text>
</comment>
<feature type="transmembrane region" description="Helical" evidence="9">
    <location>
        <begin position="56"/>
        <end position="76"/>
    </location>
</feature>
<keyword evidence="12" id="KW-1185">Reference proteome</keyword>
<dbReference type="InterPro" id="IPR055348">
    <property type="entry name" value="DctQ"/>
</dbReference>
<dbReference type="GO" id="GO:0022857">
    <property type="term" value="F:transmembrane transporter activity"/>
    <property type="evidence" value="ECO:0007669"/>
    <property type="project" value="UniProtKB-UniRule"/>
</dbReference>
<dbReference type="RefSeq" id="WP_085853309.1">
    <property type="nucleotide sequence ID" value="NZ_FOPF01000003.1"/>
</dbReference>
<protein>
    <recommendedName>
        <fullName evidence="9">TRAP transporter small permease protein</fullName>
    </recommendedName>
</protein>
<organism evidence="11 12">
    <name type="scientific">Palleronia marisminoris</name>
    <dbReference type="NCBI Taxonomy" id="315423"/>
    <lineage>
        <taxon>Bacteria</taxon>
        <taxon>Pseudomonadati</taxon>
        <taxon>Pseudomonadota</taxon>
        <taxon>Alphaproteobacteria</taxon>
        <taxon>Rhodobacterales</taxon>
        <taxon>Roseobacteraceae</taxon>
        <taxon>Palleronia</taxon>
    </lineage>
</organism>
<dbReference type="EMBL" id="FWFV01000003">
    <property type="protein sequence ID" value="SLN31481.1"/>
    <property type="molecule type" value="Genomic_DNA"/>
</dbReference>
<comment type="subcellular location">
    <subcellularLocation>
        <location evidence="1 9">Cell inner membrane</location>
        <topology evidence="1 9">Multi-pass membrane protein</topology>
    </subcellularLocation>
</comment>
<feature type="transmembrane region" description="Helical" evidence="9">
    <location>
        <begin position="97"/>
        <end position="119"/>
    </location>
</feature>
<dbReference type="GO" id="GO:0015740">
    <property type="term" value="P:C4-dicarboxylate transport"/>
    <property type="evidence" value="ECO:0007669"/>
    <property type="project" value="TreeGrafter"/>
</dbReference>
<dbReference type="PANTHER" id="PTHR35011">
    <property type="entry name" value="2,3-DIKETO-L-GULONATE TRAP TRANSPORTER SMALL PERMEASE PROTEIN YIAM"/>
    <property type="match status" value="1"/>
</dbReference>
<evidence type="ECO:0000256" key="4">
    <source>
        <dbReference type="ARBA" id="ARBA00022519"/>
    </source>
</evidence>
<reference evidence="11 12" key="1">
    <citation type="submission" date="2017-03" db="EMBL/GenBank/DDBJ databases">
        <authorList>
            <person name="Afonso C.L."/>
            <person name="Miller P.J."/>
            <person name="Scott M.A."/>
            <person name="Spackman E."/>
            <person name="Goraichik I."/>
            <person name="Dimitrov K.M."/>
            <person name="Suarez D.L."/>
            <person name="Swayne D.E."/>
        </authorList>
    </citation>
    <scope>NUCLEOTIDE SEQUENCE [LARGE SCALE GENOMIC DNA]</scope>
    <source>
        <strain evidence="11 12">CECT 7066</strain>
    </source>
</reference>
<evidence type="ECO:0000313" key="11">
    <source>
        <dbReference type="EMBL" id="SLN31481.1"/>
    </source>
</evidence>
<evidence type="ECO:0000256" key="8">
    <source>
        <dbReference type="ARBA" id="ARBA00038436"/>
    </source>
</evidence>
<gene>
    <name evidence="11" type="ORF">PAM7066_01282</name>
</gene>
<dbReference type="AlphaFoldDB" id="A0A1Y5S7B5"/>
<keyword evidence="7 9" id="KW-0472">Membrane</keyword>
<evidence type="ECO:0000259" key="10">
    <source>
        <dbReference type="Pfam" id="PF04290"/>
    </source>
</evidence>
<evidence type="ECO:0000256" key="6">
    <source>
        <dbReference type="ARBA" id="ARBA00022989"/>
    </source>
</evidence>
<dbReference type="Proteomes" id="UP000193870">
    <property type="component" value="Unassembled WGS sequence"/>
</dbReference>
<evidence type="ECO:0000256" key="3">
    <source>
        <dbReference type="ARBA" id="ARBA00022475"/>
    </source>
</evidence>
<evidence type="ECO:0000256" key="5">
    <source>
        <dbReference type="ARBA" id="ARBA00022692"/>
    </source>
</evidence>
<keyword evidence="6 9" id="KW-1133">Transmembrane helix</keyword>
<feature type="transmembrane region" description="Helical" evidence="9">
    <location>
        <begin position="139"/>
        <end position="165"/>
    </location>
</feature>
<keyword evidence="5 9" id="KW-0812">Transmembrane</keyword>
<dbReference type="InterPro" id="IPR007387">
    <property type="entry name" value="TRAP_DctQ"/>
</dbReference>
<feature type="domain" description="Tripartite ATP-independent periplasmic transporters DctQ component" evidence="10">
    <location>
        <begin position="24"/>
        <end position="166"/>
    </location>
</feature>
<evidence type="ECO:0000313" key="12">
    <source>
        <dbReference type="Proteomes" id="UP000193870"/>
    </source>
</evidence>
<name>A0A1Y5S7B5_9RHOB</name>
<dbReference type="GO" id="GO:0005886">
    <property type="term" value="C:plasma membrane"/>
    <property type="evidence" value="ECO:0007669"/>
    <property type="project" value="UniProtKB-SubCell"/>
</dbReference>
<dbReference type="OrthoDB" id="9797534at2"/>
<evidence type="ECO:0000256" key="7">
    <source>
        <dbReference type="ARBA" id="ARBA00023136"/>
    </source>
</evidence>
<feature type="transmembrane region" description="Helical" evidence="9">
    <location>
        <begin position="12"/>
        <end position="36"/>
    </location>
</feature>
<proteinExistence type="inferred from homology"/>
<keyword evidence="4 9" id="KW-0997">Cell inner membrane</keyword>
<accession>A0A1Y5S7B5</accession>
<comment type="subunit">
    <text evidence="9">The complex comprises the extracytoplasmic solute receptor protein and the two transmembrane proteins.</text>
</comment>
<evidence type="ECO:0000256" key="9">
    <source>
        <dbReference type="RuleBase" id="RU369079"/>
    </source>
</evidence>
<keyword evidence="2 9" id="KW-0813">Transport</keyword>
<dbReference type="Pfam" id="PF04290">
    <property type="entry name" value="DctQ"/>
    <property type="match status" value="1"/>
</dbReference>
<keyword evidence="3" id="KW-1003">Cell membrane</keyword>
<comment type="function">
    <text evidence="9">Part of the tripartite ATP-independent periplasmic (TRAP) transport system.</text>
</comment>